<accession>A0ACB8Z5V9</accession>
<dbReference type="EMBL" id="CM042057">
    <property type="protein sequence ID" value="KAI3693389.1"/>
    <property type="molecule type" value="Genomic_DNA"/>
</dbReference>
<name>A0ACB8Z5V9_ARCLA</name>
<evidence type="ECO:0000313" key="2">
    <source>
        <dbReference type="Proteomes" id="UP001055879"/>
    </source>
</evidence>
<gene>
    <name evidence="1" type="ORF">L6452_33224</name>
</gene>
<sequence>MGLKRRKPPKTRPLHTTKQTGWSTTTTDGSAFDCFRTIDSLLKNGFSLKCEEIDDKFTKLFNRIVSRVLKDICESSCCFRPLPPMLGDGKPIDLLRLYLSVREKGGYEIVSKNGYWDLVAEDIGFHSNVSASLKVVYVKYLELLDEWFAKNVENKDNSENGSSCFNDLMIDSSRSTKLFSDVEMKDYKEFSEGVKKSDSSGRESVVIESVLGGNEEENESSRKRKRERYLPLLDWVKRVSKDPCDPAIGSMPERSKWKGYGSDHVWKQVLSAREAMLLKGNVDSKKVTIWQKHLRMVPSMYDDQREKSTSRCSQRLISARETQSIVSSRKPQPQDCSESSSNSPSDREDEDYFWGCNFKRKRTPLGRCFQAKVPEWTDQAYEPDNKWLGTPVWPLEKTETRSSLIELERIGKGRQDSCGCQFSGSLECVRFHVSEKRNRAKLELGSAFARWKFDDMGENVALKWARFEEKKFEDIIKSTPASSGTSFWDELSNHFKNKTMAVMVSYYFNVYLLRRRAHQNRSDPNNIDSDDDELEKIGNEASNNNNNGATGSILCSPKKVHRNSR</sequence>
<reference evidence="1 2" key="2">
    <citation type="journal article" date="2022" name="Mol. Ecol. Resour.">
        <title>The genomes of chicory, endive, great burdock and yacon provide insights into Asteraceae paleo-polyploidization history and plant inulin production.</title>
        <authorList>
            <person name="Fan W."/>
            <person name="Wang S."/>
            <person name="Wang H."/>
            <person name="Wang A."/>
            <person name="Jiang F."/>
            <person name="Liu H."/>
            <person name="Zhao H."/>
            <person name="Xu D."/>
            <person name="Zhang Y."/>
        </authorList>
    </citation>
    <scope>NUCLEOTIDE SEQUENCE [LARGE SCALE GENOMIC DNA]</scope>
    <source>
        <strain evidence="2">cv. Niubang</strain>
    </source>
</reference>
<comment type="caution">
    <text evidence="1">The sequence shown here is derived from an EMBL/GenBank/DDBJ whole genome shotgun (WGS) entry which is preliminary data.</text>
</comment>
<evidence type="ECO:0000313" key="1">
    <source>
        <dbReference type="EMBL" id="KAI3693389.1"/>
    </source>
</evidence>
<protein>
    <submittedName>
        <fullName evidence="1">Uncharacterized protein</fullName>
    </submittedName>
</protein>
<keyword evidence="2" id="KW-1185">Reference proteome</keyword>
<organism evidence="1 2">
    <name type="scientific">Arctium lappa</name>
    <name type="common">Greater burdock</name>
    <name type="synonym">Lappa major</name>
    <dbReference type="NCBI Taxonomy" id="4217"/>
    <lineage>
        <taxon>Eukaryota</taxon>
        <taxon>Viridiplantae</taxon>
        <taxon>Streptophyta</taxon>
        <taxon>Embryophyta</taxon>
        <taxon>Tracheophyta</taxon>
        <taxon>Spermatophyta</taxon>
        <taxon>Magnoliopsida</taxon>
        <taxon>eudicotyledons</taxon>
        <taxon>Gunneridae</taxon>
        <taxon>Pentapetalae</taxon>
        <taxon>asterids</taxon>
        <taxon>campanulids</taxon>
        <taxon>Asterales</taxon>
        <taxon>Asteraceae</taxon>
        <taxon>Carduoideae</taxon>
        <taxon>Cardueae</taxon>
        <taxon>Arctiinae</taxon>
        <taxon>Arctium</taxon>
    </lineage>
</organism>
<proteinExistence type="predicted"/>
<dbReference type="Proteomes" id="UP001055879">
    <property type="component" value="Linkage Group LG11"/>
</dbReference>
<reference evidence="2" key="1">
    <citation type="journal article" date="2022" name="Mol. Ecol. Resour.">
        <title>The genomes of chicory, endive, great burdock and yacon provide insights into Asteraceae palaeo-polyploidization history and plant inulin production.</title>
        <authorList>
            <person name="Fan W."/>
            <person name="Wang S."/>
            <person name="Wang H."/>
            <person name="Wang A."/>
            <person name="Jiang F."/>
            <person name="Liu H."/>
            <person name="Zhao H."/>
            <person name="Xu D."/>
            <person name="Zhang Y."/>
        </authorList>
    </citation>
    <scope>NUCLEOTIDE SEQUENCE [LARGE SCALE GENOMIC DNA]</scope>
    <source>
        <strain evidence="2">cv. Niubang</strain>
    </source>
</reference>